<dbReference type="Proteomes" id="UP000249754">
    <property type="component" value="Unassembled WGS sequence"/>
</dbReference>
<feature type="transmembrane region" description="Helical" evidence="1">
    <location>
        <begin position="7"/>
        <end position="28"/>
    </location>
</feature>
<evidence type="ECO:0000256" key="1">
    <source>
        <dbReference type="SAM" id="Phobius"/>
    </source>
</evidence>
<evidence type="ECO:0000313" key="3">
    <source>
        <dbReference type="Proteomes" id="UP000249754"/>
    </source>
</evidence>
<dbReference type="AlphaFoldDB" id="A0A327T3T8"/>
<feature type="transmembrane region" description="Helical" evidence="1">
    <location>
        <begin position="43"/>
        <end position="64"/>
    </location>
</feature>
<name>A0A327T3T8_9SPHI</name>
<keyword evidence="1" id="KW-1133">Transmembrane helix</keyword>
<feature type="transmembrane region" description="Helical" evidence="1">
    <location>
        <begin position="206"/>
        <end position="226"/>
    </location>
</feature>
<reference evidence="2 3" key="1">
    <citation type="submission" date="2018-06" db="EMBL/GenBank/DDBJ databases">
        <title>Genomic Encyclopedia of Archaeal and Bacterial Type Strains, Phase II (KMG-II): from individual species to whole genera.</title>
        <authorList>
            <person name="Goeker M."/>
        </authorList>
    </citation>
    <scope>NUCLEOTIDE SEQUENCE [LARGE SCALE GENOMIC DNA]</scope>
    <source>
        <strain evidence="2 3">DSM 14825</strain>
    </source>
</reference>
<dbReference type="OrthoDB" id="662998at2"/>
<gene>
    <name evidence="2" type="ORF">LY11_01018</name>
</gene>
<feature type="transmembrane region" description="Helical" evidence="1">
    <location>
        <begin position="172"/>
        <end position="194"/>
    </location>
</feature>
<evidence type="ECO:0000313" key="2">
    <source>
        <dbReference type="EMBL" id="RAJ35771.1"/>
    </source>
</evidence>
<proteinExistence type="predicted"/>
<dbReference type="RefSeq" id="WP_111632604.1">
    <property type="nucleotide sequence ID" value="NZ_QLLR01000002.1"/>
</dbReference>
<accession>A0A327T3T8</accession>
<sequence>MKRAPIIFWMLYMLFFAIPFPMILYYTINSEYDITDLKDKDPWLALSVLAISVIFWAILLAGFFQKWVLSVFIKKYRLEKLLINGIRREAKILSVSKISKTGDKYDSYELDLSVKNLVDTEIILHKAKVIDSQAHERRFETGKRVDLLIDQELKHIPCFVFASTEVTVNTKAILLGVLSWLIMLALIIGYYSYAYQSESFGMGWRFMSFVHPLIVCSTILLLYHILGKVVFRIAEKKPDKLNQIRFKGRRAAAKIASARQTGRFMNAQPVIHFELEYTDDHQHKYFKSLEKVVNLLELDSTKDESIDIFYLRENPEVIAFASDINEKRLTS</sequence>
<comment type="caution">
    <text evidence="2">The sequence shown here is derived from an EMBL/GenBank/DDBJ whole genome shotgun (WGS) entry which is preliminary data.</text>
</comment>
<protein>
    <submittedName>
        <fullName evidence="2">Uncharacterized protein</fullName>
    </submittedName>
</protein>
<keyword evidence="1" id="KW-0472">Membrane</keyword>
<dbReference type="EMBL" id="QLLR01000002">
    <property type="protein sequence ID" value="RAJ35771.1"/>
    <property type="molecule type" value="Genomic_DNA"/>
</dbReference>
<keyword evidence="1" id="KW-0812">Transmembrane</keyword>
<organism evidence="2 3">
    <name type="scientific">Pedobacter cryoconitis</name>
    <dbReference type="NCBI Taxonomy" id="188932"/>
    <lineage>
        <taxon>Bacteria</taxon>
        <taxon>Pseudomonadati</taxon>
        <taxon>Bacteroidota</taxon>
        <taxon>Sphingobacteriia</taxon>
        <taxon>Sphingobacteriales</taxon>
        <taxon>Sphingobacteriaceae</taxon>
        <taxon>Pedobacter</taxon>
    </lineage>
</organism>